<dbReference type="FunFam" id="3.40.50.980:FF:000001">
    <property type="entry name" value="Non-ribosomal peptide synthetase"/>
    <property type="match status" value="1"/>
</dbReference>
<dbReference type="GO" id="GO:0031177">
    <property type="term" value="F:phosphopantetheine binding"/>
    <property type="evidence" value="ECO:0007669"/>
    <property type="project" value="InterPro"/>
</dbReference>
<dbReference type="InterPro" id="IPR006162">
    <property type="entry name" value="Ppantetheine_attach_site"/>
</dbReference>
<keyword evidence="6" id="KW-1185">Reference proteome</keyword>
<dbReference type="Gene3D" id="3.40.50.12780">
    <property type="entry name" value="N-terminal domain of ligase-like"/>
    <property type="match status" value="1"/>
</dbReference>
<dbReference type="InterPro" id="IPR036736">
    <property type="entry name" value="ACP-like_sf"/>
</dbReference>
<evidence type="ECO:0000256" key="1">
    <source>
        <dbReference type="ARBA" id="ARBA00022450"/>
    </source>
</evidence>
<evidence type="ECO:0000256" key="3">
    <source>
        <dbReference type="SAM" id="MobiDB-lite"/>
    </source>
</evidence>
<dbReference type="InterPro" id="IPR020845">
    <property type="entry name" value="AMP-binding_CS"/>
</dbReference>
<dbReference type="PANTHER" id="PTHR45527">
    <property type="entry name" value="NONRIBOSOMAL PEPTIDE SYNTHETASE"/>
    <property type="match status" value="1"/>
</dbReference>
<dbReference type="PROSITE" id="PS00455">
    <property type="entry name" value="AMP_BINDING"/>
    <property type="match status" value="1"/>
</dbReference>
<comment type="caution">
    <text evidence="5">The sequence shown here is derived from an EMBL/GenBank/DDBJ whole genome shotgun (WGS) entry which is preliminary data.</text>
</comment>
<keyword evidence="1" id="KW-0596">Phosphopantetheine</keyword>
<dbReference type="GO" id="GO:0005829">
    <property type="term" value="C:cytosol"/>
    <property type="evidence" value="ECO:0007669"/>
    <property type="project" value="TreeGrafter"/>
</dbReference>
<reference evidence="5 6" key="1">
    <citation type="submission" date="2016-10" db="EMBL/GenBank/DDBJ databases">
        <title>Genome sequence of Streptomyces sp. MUSC 1.</title>
        <authorList>
            <person name="Lee L.-H."/>
            <person name="Ser H.-L."/>
            <person name="Law J.W.-F."/>
        </authorList>
    </citation>
    <scope>NUCLEOTIDE SEQUENCE [LARGE SCALE GENOMIC DNA]</scope>
    <source>
        <strain evidence="5 6">MUSC 1</strain>
    </source>
</reference>
<evidence type="ECO:0000313" key="6">
    <source>
        <dbReference type="Proteomes" id="UP000179642"/>
    </source>
</evidence>
<dbReference type="GO" id="GO:0017000">
    <property type="term" value="P:antibiotic biosynthetic process"/>
    <property type="evidence" value="ECO:0007669"/>
    <property type="project" value="UniProtKB-ARBA"/>
</dbReference>
<dbReference type="Gene3D" id="3.30.300.30">
    <property type="match status" value="1"/>
</dbReference>
<dbReference type="AlphaFoldDB" id="A0A1S2PS42"/>
<dbReference type="InterPro" id="IPR020459">
    <property type="entry name" value="AMP-binding"/>
</dbReference>
<dbReference type="SMART" id="SM00823">
    <property type="entry name" value="PKS_PP"/>
    <property type="match status" value="1"/>
</dbReference>
<protein>
    <recommendedName>
        <fullName evidence="4">Carrier domain-containing protein</fullName>
    </recommendedName>
</protein>
<dbReference type="PRINTS" id="PR00154">
    <property type="entry name" value="AMPBINDING"/>
</dbReference>
<dbReference type="InterPro" id="IPR025110">
    <property type="entry name" value="AMP-bd_C"/>
</dbReference>
<sequence length="925" mass="97740">MEAAGRLGLPPAAARLWDESLPVASGTAQADRYKEREVRRPLLRPDHPLRVTFAEYADGVCDLVLVAHRRVLAPCDLDAIASLLSGPANSSAYAAGAAGMGPGGRSGPPVPLSDSPGPAAPVPAPGSAAPVRPDWGLGDPRCSGTEISVPLTVRTPAEPFVPLLAAATALVLSRYEGGGHPELTVLVEDETGHDTVTWLNPPITRDTRTADLVADCRRALEECQDRPAPHANTHIGLIVTRHRPDDAYVPCLAPAFPLTVEWTVDGADTLRGLLRCDAGAVGPQIAEGFAQHLARAVESLSAGTCEAGDLELLDAAETRAVLAAGRTEAAPAHDAAPIHDHFRRIARARPDAPALSSGDHTLTYRELDARSDAAAAGLRAFGVRTGDLVGVCLERGPDLVVVLLGVLKAGAAYVPMDPEYPADRLAYTVRDAGIRLVVTDSSQFPDQGARRIHPDGLATTPRHDAGSPDARPAGPDDPAYVIYTSGSTGRPKGVVVPHRNVAALLAATTPALGLGPDDVWTLFHSTAFDFSVWEIWGCLLTGGHLIVVPHFTTRTPEDFYDLLLERQVTLLSQTPSAFSALREVDTRRRSQLALRLVVFGGEPVDLRGLDDWLRRHSGCRLINMFGITETTVHATQQPLTRAGIAAGSRSVGRALPGWSLSVRDEAGRVQPFGAVGEIYVSGAGVADGYLNRDDLTAERFVTDPATGLRTYRSGDLGRMHPDGQIDHLGRLDDQVKVRGYRIELGEIRSVLTQDVAVEDAAVVRETDGPLDAAAVRLAAYLVLSKGGSVDAVRARASRILPAHMIPAFFAAVPALPLTLNGKVDAAGLRALVAAQTATAPHSAHTTPDETGTAVALTAFRHVLGEQVGPDDDFFDLGGNSMLAVQVVGALRRVGLAEVTVRQLYSHPTAAEIARWAEQATAHAAG</sequence>
<dbReference type="GO" id="GO:0043041">
    <property type="term" value="P:amino acid activation for nonribosomal peptide biosynthetic process"/>
    <property type="evidence" value="ECO:0007669"/>
    <property type="project" value="TreeGrafter"/>
</dbReference>
<evidence type="ECO:0000256" key="2">
    <source>
        <dbReference type="ARBA" id="ARBA00022553"/>
    </source>
</evidence>
<dbReference type="Pfam" id="PF00501">
    <property type="entry name" value="AMP-binding"/>
    <property type="match status" value="1"/>
</dbReference>
<dbReference type="EMBL" id="MLYO01000062">
    <property type="protein sequence ID" value="OIJ96402.1"/>
    <property type="molecule type" value="Genomic_DNA"/>
</dbReference>
<evidence type="ECO:0000313" key="5">
    <source>
        <dbReference type="EMBL" id="OIJ96402.1"/>
    </source>
</evidence>
<dbReference type="InterPro" id="IPR010071">
    <property type="entry name" value="AA_adenyl_dom"/>
</dbReference>
<accession>A0A1S2PS42</accession>
<name>A0A1S2PS42_9ACTN</name>
<dbReference type="PROSITE" id="PS50075">
    <property type="entry name" value="CARRIER"/>
    <property type="match status" value="1"/>
</dbReference>
<feature type="domain" description="Carrier" evidence="4">
    <location>
        <begin position="846"/>
        <end position="920"/>
    </location>
</feature>
<feature type="region of interest" description="Disordered" evidence="3">
    <location>
        <begin position="445"/>
        <end position="476"/>
    </location>
</feature>
<dbReference type="InterPro" id="IPR000873">
    <property type="entry name" value="AMP-dep_synth/lig_dom"/>
</dbReference>
<dbReference type="FunFam" id="3.40.50.12780:FF:000012">
    <property type="entry name" value="Non-ribosomal peptide synthetase"/>
    <property type="match status" value="1"/>
</dbReference>
<dbReference type="NCBIfam" id="TIGR01733">
    <property type="entry name" value="AA-adenyl-dom"/>
    <property type="match status" value="1"/>
</dbReference>
<dbReference type="InterPro" id="IPR020806">
    <property type="entry name" value="PKS_PP-bd"/>
</dbReference>
<feature type="region of interest" description="Disordered" evidence="3">
    <location>
        <begin position="98"/>
        <end position="130"/>
    </location>
</feature>
<dbReference type="SUPFAM" id="SSF47336">
    <property type="entry name" value="ACP-like"/>
    <property type="match status" value="1"/>
</dbReference>
<dbReference type="InterPro" id="IPR009081">
    <property type="entry name" value="PP-bd_ACP"/>
</dbReference>
<dbReference type="SUPFAM" id="SSF56801">
    <property type="entry name" value="Acetyl-CoA synthetase-like"/>
    <property type="match status" value="1"/>
</dbReference>
<gene>
    <name evidence="5" type="ORF">BIV23_32705</name>
</gene>
<dbReference type="GO" id="GO:0044550">
    <property type="term" value="P:secondary metabolite biosynthetic process"/>
    <property type="evidence" value="ECO:0007669"/>
    <property type="project" value="TreeGrafter"/>
</dbReference>
<keyword evidence="2" id="KW-0597">Phosphoprotein</keyword>
<feature type="compositionally biased region" description="Low complexity" evidence="3">
    <location>
        <begin position="467"/>
        <end position="476"/>
    </location>
</feature>
<proteinExistence type="predicted"/>
<dbReference type="PANTHER" id="PTHR45527:SF1">
    <property type="entry name" value="FATTY ACID SYNTHASE"/>
    <property type="match status" value="1"/>
</dbReference>
<dbReference type="Gene3D" id="1.10.1200.10">
    <property type="entry name" value="ACP-like"/>
    <property type="match status" value="1"/>
</dbReference>
<dbReference type="InterPro" id="IPR042099">
    <property type="entry name" value="ANL_N_sf"/>
</dbReference>
<dbReference type="PROSITE" id="PS00012">
    <property type="entry name" value="PHOSPHOPANTETHEINE"/>
    <property type="match status" value="1"/>
</dbReference>
<dbReference type="Pfam" id="PF00550">
    <property type="entry name" value="PP-binding"/>
    <property type="match status" value="1"/>
</dbReference>
<organism evidence="5 6">
    <name type="scientific">Streptomyces monashensis</name>
    <dbReference type="NCBI Taxonomy" id="1678012"/>
    <lineage>
        <taxon>Bacteria</taxon>
        <taxon>Bacillati</taxon>
        <taxon>Actinomycetota</taxon>
        <taxon>Actinomycetes</taxon>
        <taxon>Kitasatosporales</taxon>
        <taxon>Streptomycetaceae</taxon>
        <taxon>Streptomyces</taxon>
    </lineage>
</organism>
<evidence type="ECO:0000259" key="4">
    <source>
        <dbReference type="PROSITE" id="PS50075"/>
    </source>
</evidence>
<dbReference type="Pfam" id="PF13193">
    <property type="entry name" value="AMP-binding_C"/>
    <property type="match status" value="1"/>
</dbReference>
<dbReference type="Proteomes" id="UP000179642">
    <property type="component" value="Unassembled WGS sequence"/>
</dbReference>
<dbReference type="InterPro" id="IPR045851">
    <property type="entry name" value="AMP-bd_C_sf"/>
</dbReference>